<dbReference type="Proteomes" id="UP001243195">
    <property type="component" value="Unassembled WGS sequence"/>
</dbReference>
<organism evidence="2 3">
    <name type="scientific">Acinetobacter gerneri</name>
    <dbReference type="NCBI Taxonomy" id="202952"/>
    <lineage>
        <taxon>Bacteria</taxon>
        <taxon>Pseudomonadati</taxon>
        <taxon>Pseudomonadota</taxon>
        <taxon>Gammaproteobacteria</taxon>
        <taxon>Moraxellales</taxon>
        <taxon>Moraxellaceae</taxon>
        <taxon>Acinetobacter</taxon>
    </lineage>
</organism>
<dbReference type="Pfam" id="PF13577">
    <property type="entry name" value="SnoaL_4"/>
    <property type="match status" value="1"/>
</dbReference>
<proteinExistence type="predicted"/>
<dbReference type="SUPFAM" id="SSF54427">
    <property type="entry name" value="NTF2-like"/>
    <property type="match status" value="1"/>
</dbReference>
<dbReference type="InterPro" id="IPR032710">
    <property type="entry name" value="NTF2-like_dom_sf"/>
</dbReference>
<dbReference type="Gene3D" id="3.10.450.50">
    <property type="match status" value="1"/>
</dbReference>
<gene>
    <name evidence="2" type="ORF">RFH51_05940</name>
</gene>
<dbReference type="AlphaFoldDB" id="A0AAW8JFI9"/>
<sequence length="175" mass="20573">MNDLTHEKLQELLDREAIRDRLYKYCRGVDNADLNSLKSAYWEDAIDCHGAYQGTASGFIDAAMQSLKNAVVSIHQISNILIEYQPEVCRVESKFFALQIYPENNDYNIETKIWGRYADIFEKRNNIWKISKRTVIYDWVQEINTQPISKENRFKLRQPIGCLYPEDPIYSLLQL</sequence>
<dbReference type="RefSeq" id="WP_308955591.1">
    <property type="nucleotide sequence ID" value="NZ_JAVICY010000005.1"/>
</dbReference>
<evidence type="ECO:0000313" key="2">
    <source>
        <dbReference type="EMBL" id="MDQ9071003.1"/>
    </source>
</evidence>
<name>A0AAW8JFI9_9GAMM</name>
<accession>A0AAW8JFI9</accession>
<comment type="caution">
    <text evidence="2">The sequence shown here is derived from an EMBL/GenBank/DDBJ whole genome shotgun (WGS) entry which is preliminary data.</text>
</comment>
<evidence type="ECO:0000259" key="1">
    <source>
        <dbReference type="Pfam" id="PF13577"/>
    </source>
</evidence>
<dbReference type="EMBL" id="JAVIDA010000006">
    <property type="protein sequence ID" value="MDQ9071003.1"/>
    <property type="molecule type" value="Genomic_DNA"/>
</dbReference>
<dbReference type="CDD" id="cd00531">
    <property type="entry name" value="NTF2_like"/>
    <property type="match status" value="1"/>
</dbReference>
<evidence type="ECO:0000313" key="3">
    <source>
        <dbReference type="Proteomes" id="UP001243195"/>
    </source>
</evidence>
<dbReference type="InterPro" id="IPR037401">
    <property type="entry name" value="SnoaL-like"/>
</dbReference>
<protein>
    <submittedName>
        <fullName evidence="2">Nuclear transport factor 2 family protein</fullName>
    </submittedName>
</protein>
<feature type="domain" description="SnoaL-like" evidence="1">
    <location>
        <begin position="10"/>
        <end position="134"/>
    </location>
</feature>
<reference evidence="2" key="1">
    <citation type="submission" date="2023-08" db="EMBL/GenBank/DDBJ databases">
        <title>Emergence of clinically-relevant ST2 carbapenem-resistant Acinetobacter baumannii strains in hospital sewages in Zhejiang, East of China.</title>
        <authorList>
            <person name="Kaichao C."/>
            <person name="Zhang R."/>
        </authorList>
    </citation>
    <scope>NUCLEOTIDE SEQUENCE</scope>
    <source>
        <strain evidence="2">M-SY-60</strain>
    </source>
</reference>